<evidence type="ECO:0000313" key="3">
    <source>
        <dbReference type="Proteomes" id="UP001223978"/>
    </source>
</evidence>
<dbReference type="RefSeq" id="WP_282546734.1">
    <property type="nucleotide sequence ID" value="NZ_JASCIQ010000053.1"/>
</dbReference>
<gene>
    <name evidence="2" type="ORF">QIS96_34195</name>
</gene>
<keyword evidence="3" id="KW-1185">Reference proteome</keyword>
<organism evidence="2 3">
    <name type="scientific">Streptomyces cavernicola</name>
    <dbReference type="NCBI Taxonomy" id="3043613"/>
    <lineage>
        <taxon>Bacteria</taxon>
        <taxon>Bacillati</taxon>
        <taxon>Actinomycetota</taxon>
        <taxon>Actinomycetes</taxon>
        <taxon>Kitasatosporales</taxon>
        <taxon>Streptomycetaceae</taxon>
        <taxon>Streptomyces</taxon>
    </lineage>
</organism>
<evidence type="ECO:0000256" key="1">
    <source>
        <dbReference type="SAM" id="MobiDB-lite"/>
    </source>
</evidence>
<accession>A0ABT6SKY6</accession>
<proteinExistence type="predicted"/>
<feature type="region of interest" description="Disordered" evidence="1">
    <location>
        <begin position="1"/>
        <end position="38"/>
    </location>
</feature>
<sequence length="73" mass="8033">MTTVAEPLNLSSVEPPPISVCRARQDASAETEASQAELTDAEQAWIAKWLERSPEWSAEKWNAMGQVLGVEFS</sequence>
<evidence type="ECO:0000313" key="2">
    <source>
        <dbReference type="EMBL" id="MDI3408856.1"/>
    </source>
</evidence>
<comment type="caution">
    <text evidence="2">The sequence shown here is derived from an EMBL/GenBank/DDBJ whole genome shotgun (WGS) entry which is preliminary data.</text>
</comment>
<dbReference type="Proteomes" id="UP001223978">
    <property type="component" value="Unassembled WGS sequence"/>
</dbReference>
<name>A0ABT6SKY6_9ACTN</name>
<reference evidence="2 3" key="1">
    <citation type="submission" date="2023-05" db="EMBL/GenBank/DDBJ databases">
        <title>Draft genome sequence of Streptomyces sp. B-S-A6 isolated from a cave soil in Thailand.</title>
        <authorList>
            <person name="Chamroensaksri N."/>
            <person name="Muangham S."/>
        </authorList>
    </citation>
    <scope>NUCLEOTIDE SEQUENCE [LARGE SCALE GENOMIC DNA]</scope>
    <source>
        <strain evidence="2 3">B-S-A6</strain>
    </source>
</reference>
<protein>
    <submittedName>
        <fullName evidence="2">Uncharacterized protein</fullName>
    </submittedName>
</protein>
<dbReference type="EMBL" id="JASCIQ010000053">
    <property type="protein sequence ID" value="MDI3408856.1"/>
    <property type="molecule type" value="Genomic_DNA"/>
</dbReference>